<evidence type="ECO:0000259" key="6">
    <source>
        <dbReference type="PROSITE" id="PS50931"/>
    </source>
</evidence>
<keyword evidence="2" id="KW-0805">Transcription regulation</keyword>
<evidence type="ECO:0000313" key="8">
    <source>
        <dbReference type="Proteomes" id="UP001151234"/>
    </source>
</evidence>
<comment type="similarity">
    <text evidence="1">Belongs to the LysR transcriptional regulatory family.</text>
</comment>
<dbReference type="PANTHER" id="PTHR30346:SF26">
    <property type="entry name" value="HYDROGEN PEROXIDE-INDUCIBLE GENES ACTIVATOR"/>
    <property type="match status" value="1"/>
</dbReference>
<feature type="domain" description="HTH lysR-type" evidence="6">
    <location>
        <begin position="1"/>
        <end position="59"/>
    </location>
</feature>
<dbReference type="RefSeq" id="WP_267990449.1">
    <property type="nucleotide sequence ID" value="NZ_JAPJZI010000001.1"/>
</dbReference>
<dbReference type="InterPro" id="IPR005119">
    <property type="entry name" value="LysR_subst-bd"/>
</dbReference>
<dbReference type="InterPro" id="IPR036390">
    <property type="entry name" value="WH_DNA-bd_sf"/>
</dbReference>
<keyword evidence="8" id="KW-1185">Reference proteome</keyword>
<dbReference type="PRINTS" id="PR00039">
    <property type="entry name" value="HTHLYSR"/>
</dbReference>
<dbReference type="Pfam" id="PF00126">
    <property type="entry name" value="HTH_1"/>
    <property type="match status" value="1"/>
</dbReference>
<dbReference type="InterPro" id="IPR036388">
    <property type="entry name" value="WH-like_DNA-bd_sf"/>
</dbReference>
<evidence type="ECO:0000313" key="7">
    <source>
        <dbReference type="EMBL" id="MDA5399001.1"/>
    </source>
</evidence>
<dbReference type="PROSITE" id="PS50931">
    <property type="entry name" value="HTH_LYSR"/>
    <property type="match status" value="1"/>
</dbReference>
<dbReference type="SUPFAM" id="SSF53850">
    <property type="entry name" value="Periplasmic binding protein-like II"/>
    <property type="match status" value="1"/>
</dbReference>
<gene>
    <name evidence="7" type="ORF">OQ273_10495</name>
</gene>
<accession>A0A9X3ULH7</accession>
<dbReference type="AlphaFoldDB" id="A0A9X3ULH7"/>
<dbReference type="FunFam" id="1.10.10.10:FF:000001">
    <property type="entry name" value="LysR family transcriptional regulator"/>
    <property type="match status" value="1"/>
</dbReference>
<evidence type="ECO:0000256" key="3">
    <source>
        <dbReference type="ARBA" id="ARBA00023125"/>
    </source>
</evidence>
<keyword evidence="5" id="KW-0804">Transcription</keyword>
<dbReference type="Gene3D" id="3.40.190.10">
    <property type="entry name" value="Periplasmic binding protein-like II"/>
    <property type="match status" value="2"/>
</dbReference>
<dbReference type="GO" id="GO:0003700">
    <property type="term" value="F:DNA-binding transcription factor activity"/>
    <property type="evidence" value="ECO:0007669"/>
    <property type="project" value="InterPro"/>
</dbReference>
<proteinExistence type="inferred from homology"/>
<keyword evidence="4" id="KW-0010">Activator</keyword>
<evidence type="ECO:0000256" key="4">
    <source>
        <dbReference type="ARBA" id="ARBA00023159"/>
    </source>
</evidence>
<dbReference type="PANTHER" id="PTHR30346">
    <property type="entry name" value="TRANSCRIPTIONAL DUAL REGULATOR HCAR-RELATED"/>
    <property type="match status" value="1"/>
</dbReference>
<dbReference type="CDD" id="cd08411">
    <property type="entry name" value="PBP2_OxyR"/>
    <property type="match status" value="1"/>
</dbReference>
<evidence type="ECO:0000256" key="1">
    <source>
        <dbReference type="ARBA" id="ARBA00009437"/>
    </source>
</evidence>
<name>A0A9X3ULH7_9HYPH</name>
<dbReference type="GO" id="GO:0003677">
    <property type="term" value="F:DNA binding"/>
    <property type="evidence" value="ECO:0007669"/>
    <property type="project" value="UniProtKB-KW"/>
</dbReference>
<reference evidence="7" key="1">
    <citation type="submission" date="2022-11" db="EMBL/GenBank/DDBJ databases">
        <title>Draft genome sequence of Hoeflea poritis E7-10 and Hoeflea prorocentri PM5-8, separated from scleractinian coral Porites lutea and marine dinoflagellate.</title>
        <authorList>
            <person name="Zhang G."/>
            <person name="Wei Q."/>
            <person name="Cai L."/>
        </authorList>
    </citation>
    <scope>NUCLEOTIDE SEQUENCE</scope>
    <source>
        <strain evidence="7">PM5-8</strain>
    </source>
</reference>
<organism evidence="7 8">
    <name type="scientific">Hoeflea prorocentri</name>
    <dbReference type="NCBI Taxonomy" id="1922333"/>
    <lineage>
        <taxon>Bacteria</taxon>
        <taxon>Pseudomonadati</taxon>
        <taxon>Pseudomonadota</taxon>
        <taxon>Alphaproteobacteria</taxon>
        <taxon>Hyphomicrobiales</taxon>
        <taxon>Rhizobiaceae</taxon>
        <taxon>Hoeflea</taxon>
    </lineage>
</organism>
<dbReference type="Gene3D" id="1.10.10.10">
    <property type="entry name" value="Winged helix-like DNA-binding domain superfamily/Winged helix DNA-binding domain"/>
    <property type="match status" value="1"/>
</dbReference>
<keyword evidence="3" id="KW-0238">DNA-binding</keyword>
<dbReference type="Pfam" id="PF03466">
    <property type="entry name" value="LysR_substrate"/>
    <property type="match status" value="1"/>
</dbReference>
<evidence type="ECO:0000256" key="2">
    <source>
        <dbReference type="ARBA" id="ARBA00023015"/>
    </source>
</evidence>
<dbReference type="GO" id="GO:0032993">
    <property type="term" value="C:protein-DNA complex"/>
    <property type="evidence" value="ECO:0007669"/>
    <property type="project" value="TreeGrafter"/>
</dbReference>
<dbReference type="SUPFAM" id="SSF46785">
    <property type="entry name" value="Winged helix' DNA-binding domain"/>
    <property type="match status" value="1"/>
</dbReference>
<sequence>MTTLRQLRYLVALSEELHFRRAAERMYVTQPTLSAQIQELEKKLDAPLVERGSSRVMLTPLGREIAERARRVLSDVQDIVDLAASSHHGFDGTIRLGVPPTLGPYLLPHMIPDLHAKYPSLRLYVSEGKPSELQSQLQSGGFDLVISPLPIVQADLEMDRLFREPLRVVAAPDHPLASKDTVLRSDLSGQNVLALERGHHLHDQVSRLCEDFGATLLRDYEGTSLDTLRLMAGMGVGLAFLPALYVRSEISGRSEIAVLNLNAPNLFRQIGLTWRKRSVHAPMFKEIAELVRLTADEKLPEITVIR</sequence>
<dbReference type="Proteomes" id="UP001151234">
    <property type="component" value="Unassembled WGS sequence"/>
</dbReference>
<comment type="caution">
    <text evidence="7">The sequence shown here is derived from an EMBL/GenBank/DDBJ whole genome shotgun (WGS) entry which is preliminary data.</text>
</comment>
<dbReference type="InterPro" id="IPR000847">
    <property type="entry name" value="LysR_HTH_N"/>
</dbReference>
<dbReference type="EMBL" id="JAPJZI010000001">
    <property type="protein sequence ID" value="MDA5399001.1"/>
    <property type="molecule type" value="Genomic_DNA"/>
</dbReference>
<protein>
    <submittedName>
        <fullName evidence="7">Hydrogen peroxide-inducible genes activator</fullName>
    </submittedName>
</protein>
<evidence type="ECO:0000256" key="5">
    <source>
        <dbReference type="ARBA" id="ARBA00023163"/>
    </source>
</evidence>